<dbReference type="InterPro" id="IPR003165">
    <property type="entry name" value="Piwi"/>
</dbReference>
<feature type="region of interest" description="Disordered" evidence="3">
    <location>
        <begin position="1"/>
        <end position="138"/>
    </location>
</feature>
<dbReference type="Pfam" id="PF02170">
    <property type="entry name" value="PAZ"/>
    <property type="match status" value="1"/>
</dbReference>
<dbReference type="InterPro" id="IPR014811">
    <property type="entry name" value="ArgoL1"/>
</dbReference>
<dbReference type="PROSITE" id="PS50822">
    <property type="entry name" value="PIWI"/>
    <property type="match status" value="1"/>
</dbReference>
<dbReference type="OrthoDB" id="10252740at2759"/>
<evidence type="ECO:0000256" key="3">
    <source>
        <dbReference type="SAM" id="MobiDB-lite"/>
    </source>
</evidence>
<feature type="domain" description="Piwi" evidence="5">
    <location>
        <begin position="634"/>
        <end position="1000"/>
    </location>
</feature>
<reference evidence="7" key="1">
    <citation type="journal article" date="2019" name="Nat. Commun.">
        <title>The genome of broomcorn millet.</title>
        <authorList>
            <person name="Zou C."/>
            <person name="Miki D."/>
            <person name="Li D."/>
            <person name="Tang Q."/>
            <person name="Xiao L."/>
            <person name="Rajput S."/>
            <person name="Deng P."/>
            <person name="Jia W."/>
            <person name="Huang R."/>
            <person name="Zhang M."/>
            <person name="Sun Y."/>
            <person name="Hu J."/>
            <person name="Fu X."/>
            <person name="Schnable P.S."/>
            <person name="Li F."/>
            <person name="Zhang H."/>
            <person name="Feng B."/>
            <person name="Zhu X."/>
            <person name="Liu R."/>
            <person name="Schnable J.C."/>
            <person name="Zhu J.-K."/>
            <person name="Zhang H."/>
        </authorList>
    </citation>
    <scope>NUCLEOTIDE SEQUENCE [LARGE SCALE GENOMIC DNA]</scope>
</reference>
<feature type="compositionally biased region" description="Low complexity" evidence="3">
    <location>
        <begin position="26"/>
        <end position="41"/>
    </location>
</feature>
<dbReference type="InterPro" id="IPR012337">
    <property type="entry name" value="RNaseH-like_sf"/>
</dbReference>
<dbReference type="GO" id="GO:0003723">
    <property type="term" value="F:RNA binding"/>
    <property type="evidence" value="ECO:0007669"/>
    <property type="project" value="InterPro"/>
</dbReference>
<comment type="similarity">
    <text evidence="1">Belongs to the argonaute family. Ago subfamily.</text>
</comment>
<dbReference type="PANTHER" id="PTHR22891">
    <property type="entry name" value="EUKARYOTIC TRANSLATION INITIATION FACTOR 2C"/>
    <property type="match status" value="1"/>
</dbReference>
<dbReference type="InterPro" id="IPR003100">
    <property type="entry name" value="PAZ_dom"/>
</dbReference>
<dbReference type="Pfam" id="PF08699">
    <property type="entry name" value="ArgoL1"/>
    <property type="match status" value="1"/>
</dbReference>
<name>A0A3L6QDW2_PANMI</name>
<accession>A0A3L6QDW2</accession>
<dbReference type="STRING" id="4540.A0A3L6QDW2"/>
<dbReference type="Proteomes" id="UP000275267">
    <property type="component" value="Unassembled WGS sequence"/>
</dbReference>
<dbReference type="InterPro" id="IPR032474">
    <property type="entry name" value="Argonaute_N"/>
</dbReference>
<protein>
    <submittedName>
        <fullName evidence="6">Protein argonaute 1C-like</fullName>
    </submittedName>
</protein>
<dbReference type="InterPro" id="IPR045246">
    <property type="entry name" value="Piwi_ago-like"/>
</dbReference>
<evidence type="ECO:0000259" key="4">
    <source>
        <dbReference type="PROSITE" id="PS50821"/>
    </source>
</evidence>
<dbReference type="SMART" id="SM00949">
    <property type="entry name" value="PAZ"/>
    <property type="match status" value="1"/>
</dbReference>
<dbReference type="SMART" id="SM00950">
    <property type="entry name" value="Piwi"/>
    <property type="match status" value="1"/>
</dbReference>
<gene>
    <name evidence="6" type="ORF">C2845_PM12G31830</name>
</gene>
<feature type="region of interest" description="Disordered" evidence="3">
    <location>
        <begin position="1005"/>
        <end position="1034"/>
    </location>
</feature>
<dbReference type="AlphaFoldDB" id="A0A3L6QDW2"/>
<dbReference type="CDD" id="cd04657">
    <property type="entry name" value="Piwi_ago-like"/>
    <property type="match status" value="1"/>
</dbReference>
<evidence type="ECO:0000256" key="2">
    <source>
        <dbReference type="ARBA" id="ARBA00023158"/>
    </source>
</evidence>
<evidence type="ECO:0000259" key="5">
    <source>
        <dbReference type="PROSITE" id="PS50822"/>
    </source>
</evidence>
<keyword evidence="2" id="KW-0943">RNA-mediated gene silencing</keyword>
<dbReference type="Pfam" id="PF02171">
    <property type="entry name" value="Piwi"/>
    <property type="match status" value="2"/>
</dbReference>
<dbReference type="GO" id="GO:0031047">
    <property type="term" value="P:regulatory ncRNA-mediated gene silencing"/>
    <property type="evidence" value="ECO:0007669"/>
    <property type="project" value="UniProtKB-KW"/>
</dbReference>
<evidence type="ECO:0000313" key="7">
    <source>
        <dbReference type="Proteomes" id="UP000275267"/>
    </source>
</evidence>
<dbReference type="InterPro" id="IPR036085">
    <property type="entry name" value="PAZ_dom_sf"/>
</dbReference>
<dbReference type="Gene3D" id="2.170.260.10">
    <property type="entry name" value="paz domain"/>
    <property type="match status" value="1"/>
</dbReference>
<evidence type="ECO:0000256" key="1">
    <source>
        <dbReference type="ARBA" id="ARBA00008201"/>
    </source>
</evidence>
<dbReference type="Gene3D" id="3.30.420.10">
    <property type="entry name" value="Ribonuclease H-like superfamily/Ribonuclease H"/>
    <property type="match status" value="1"/>
</dbReference>
<dbReference type="InterPro" id="IPR036397">
    <property type="entry name" value="RNaseH_sf"/>
</dbReference>
<dbReference type="SUPFAM" id="SSF101690">
    <property type="entry name" value="PAZ domain"/>
    <property type="match status" value="1"/>
</dbReference>
<dbReference type="Gene3D" id="3.40.50.2300">
    <property type="match status" value="2"/>
</dbReference>
<dbReference type="EMBL" id="PQIB02000012">
    <property type="protein sequence ID" value="RLM78891.1"/>
    <property type="molecule type" value="Genomic_DNA"/>
</dbReference>
<dbReference type="SMART" id="SM01163">
    <property type="entry name" value="DUF1785"/>
    <property type="match status" value="1"/>
</dbReference>
<dbReference type="FunFam" id="3.30.420.10:FF:000013">
    <property type="entry name" value="protein argonaute 10-like"/>
    <property type="match status" value="1"/>
</dbReference>
<keyword evidence="7" id="KW-1185">Reference proteome</keyword>
<evidence type="ECO:0000313" key="6">
    <source>
        <dbReference type="EMBL" id="RLM78891.1"/>
    </source>
</evidence>
<dbReference type="Pfam" id="PF16486">
    <property type="entry name" value="ArgoN"/>
    <property type="match status" value="1"/>
</dbReference>
<proteinExistence type="inferred from homology"/>
<dbReference type="FunFam" id="2.170.260.10:FF:000001">
    <property type="entry name" value="Protein argonaute-2"/>
    <property type="match status" value="1"/>
</dbReference>
<dbReference type="CDD" id="cd02846">
    <property type="entry name" value="PAZ_argonaute_like"/>
    <property type="match status" value="1"/>
</dbReference>
<feature type="domain" description="PAZ" evidence="4">
    <location>
        <begin position="376"/>
        <end position="489"/>
    </location>
</feature>
<organism evidence="6 7">
    <name type="scientific">Panicum miliaceum</name>
    <name type="common">Proso millet</name>
    <name type="synonym">Broomcorn millet</name>
    <dbReference type="NCBI Taxonomy" id="4540"/>
    <lineage>
        <taxon>Eukaryota</taxon>
        <taxon>Viridiplantae</taxon>
        <taxon>Streptophyta</taxon>
        <taxon>Embryophyta</taxon>
        <taxon>Tracheophyta</taxon>
        <taxon>Spermatophyta</taxon>
        <taxon>Magnoliopsida</taxon>
        <taxon>Liliopsida</taxon>
        <taxon>Poales</taxon>
        <taxon>Poaceae</taxon>
        <taxon>PACMAD clade</taxon>
        <taxon>Panicoideae</taxon>
        <taxon>Panicodae</taxon>
        <taxon>Paniceae</taxon>
        <taxon>Panicinae</taxon>
        <taxon>Panicum</taxon>
        <taxon>Panicum sect. Panicum</taxon>
    </lineage>
</organism>
<sequence length="1050" mass="116672">MGSRRGRQQQQNPAAAEGSQPPHPQPAAAGRGGRAQQAPQRGGRGGNQGRPSPVHEAHHHQPRGRPGEHPGRGHARGGTGTRPQQYPRAGAATGGQGSSTGSSSPLAPELRQAMEAPHALPQASPLQAGPSQSPPEIQPMEERKLAEATAGHQVVPAIPSSTKSLRFPLRPGKGSVGTSCLVKANHFFAELPDRDLHQYDVSITPEVTSRVLSRAIIKELVNLHKQSYLGGRLPVYDGRKSLYTAGPLPFTSQEFHITLLDDDDGSGSERRRRKFKVVIKFAARADLHRLQLFLAGRHAEAPQEALQVLDIVLRELPSARYALFGRSFFSPDLGRRQPLGDGLESWRGFYQSIRPTQMGLSLNIDMSATAFIEPLPVIEFVAQLLNSDIHSRPLSDAERVKIKKALRGVKVEVTHRGNMRRKYRISGLTTQATRELTFPVDEGGTMKSVVQYFQETYGFAIQHTYLPCLQVGNQQRPNYLPMEMVKHNAYEKDDYAQEFGISISDRLASVEARILPAPRLKYNETGREKDCLPRVGQWNMMNKDFAREPVLPPLYARPDQVERALKARYHDAMNVLGPQRRELDLLIGILPDNNGSLYGTWTAVLLASYLFNSHYYCCSCEVLANITLSPCLMLGDLKRVCEIDLGIVSQCCCTKQVFKMNKQILANLALKINVKVKYPPVLCFLYNLYFFVFLKLTACNLAKVGGRNTVLVDAVSRRIPLVTDRPTIIFGADVTHPHPGEDSSPSIAAVVASQDWPEVTKYAGLVSAQAHRQELIEDLYKVCQDPQRGTVSGGMIRCTAYYFNFSFLKKGTWSGRMTRELLISFKRSTGEKPQRIIFYSLIFFVPIRDGVSEGQFYQVLLYELNAIRKACASLEANYQPKVTFVVVQKRHHTRLFAHNHNDQKSIDRSGNILPGTVVDSKICHPTEFDFYLCSHAGIKGTSRPAHYHVLWDENNFSADELQTLTNNLCYTYARCTRSVSIVPPAYYAHLAAFRARFYMEPETSDSGSVASGPAGRGSQSASRSTRAPGGAAVRPLPALKDNVKKVMFYC</sequence>
<comment type="caution">
    <text evidence="6">The sequence shown here is derived from an EMBL/GenBank/DDBJ whole genome shotgun (WGS) entry which is preliminary data.</text>
</comment>
<dbReference type="SUPFAM" id="SSF53098">
    <property type="entry name" value="Ribonuclease H-like"/>
    <property type="match status" value="1"/>
</dbReference>
<dbReference type="PROSITE" id="PS50821">
    <property type="entry name" value="PAZ"/>
    <property type="match status" value="1"/>
</dbReference>